<dbReference type="Pfam" id="PF01693">
    <property type="entry name" value="Cauli_VI"/>
    <property type="match status" value="1"/>
</dbReference>
<evidence type="ECO:0000313" key="2">
    <source>
        <dbReference type="EMBL" id="MCI45799.1"/>
    </source>
</evidence>
<organism evidence="2 3">
    <name type="scientific">Trifolium medium</name>
    <dbReference type="NCBI Taxonomy" id="97028"/>
    <lineage>
        <taxon>Eukaryota</taxon>
        <taxon>Viridiplantae</taxon>
        <taxon>Streptophyta</taxon>
        <taxon>Embryophyta</taxon>
        <taxon>Tracheophyta</taxon>
        <taxon>Spermatophyta</taxon>
        <taxon>Magnoliopsida</taxon>
        <taxon>eudicotyledons</taxon>
        <taxon>Gunneridae</taxon>
        <taxon>Pentapetalae</taxon>
        <taxon>rosids</taxon>
        <taxon>fabids</taxon>
        <taxon>Fabales</taxon>
        <taxon>Fabaceae</taxon>
        <taxon>Papilionoideae</taxon>
        <taxon>50 kb inversion clade</taxon>
        <taxon>NPAAA clade</taxon>
        <taxon>Hologalegina</taxon>
        <taxon>IRL clade</taxon>
        <taxon>Trifolieae</taxon>
        <taxon>Trifolium</taxon>
    </lineage>
</organism>
<dbReference type="SUPFAM" id="SSF55658">
    <property type="entry name" value="L9 N-domain-like"/>
    <property type="match status" value="1"/>
</dbReference>
<sequence length="68" mass="7769">MGKLAAYVIFDGLMKGIYRKWAIAKQHVIGKNVRHKGYKTMKEAEHALYGSYKVVATTKNLQRSPIME</sequence>
<dbReference type="InterPro" id="IPR009027">
    <property type="entry name" value="Ribosomal_bL9/RNase_H1_N"/>
</dbReference>
<dbReference type="AlphaFoldDB" id="A0A392SAV6"/>
<dbReference type="EMBL" id="LXQA010348770">
    <property type="protein sequence ID" value="MCI45799.1"/>
    <property type="molecule type" value="Genomic_DNA"/>
</dbReference>
<keyword evidence="3" id="KW-1185">Reference proteome</keyword>
<dbReference type="InterPro" id="IPR011320">
    <property type="entry name" value="RNase_H1_N"/>
</dbReference>
<evidence type="ECO:0000313" key="3">
    <source>
        <dbReference type="Proteomes" id="UP000265520"/>
    </source>
</evidence>
<protein>
    <submittedName>
        <fullName evidence="2">Transcriptional activator</fullName>
    </submittedName>
</protein>
<dbReference type="Proteomes" id="UP000265520">
    <property type="component" value="Unassembled WGS sequence"/>
</dbReference>
<dbReference type="Gene3D" id="3.40.970.10">
    <property type="entry name" value="Ribonuclease H1, N-terminal domain"/>
    <property type="match status" value="1"/>
</dbReference>
<name>A0A392SAV6_9FABA</name>
<feature type="domain" description="Ribonuclease H1 N-terminal" evidence="1">
    <location>
        <begin position="6"/>
        <end position="46"/>
    </location>
</feature>
<proteinExistence type="predicted"/>
<feature type="non-terminal residue" evidence="2">
    <location>
        <position position="68"/>
    </location>
</feature>
<accession>A0A392SAV6</accession>
<evidence type="ECO:0000259" key="1">
    <source>
        <dbReference type="Pfam" id="PF01693"/>
    </source>
</evidence>
<reference evidence="2 3" key="1">
    <citation type="journal article" date="2018" name="Front. Plant Sci.">
        <title>Red Clover (Trifolium pratense) and Zigzag Clover (T. medium) - A Picture of Genomic Similarities and Differences.</title>
        <authorList>
            <person name="Dluhosova J."/>
            <person name="Istvanek J."/>
            <person name="Nedelnik J."/>
            <person name="Repkova J."/>
        </authorList>
    </citation>
    <scope>NUCLEOTIDE SEQUENCE [LARGE SCALE GENOMIC DNA]</scope>
    <source>
        <strain evidence="3">cv. 10/8</strain>
        <tissue evidence="2">Leaf</tissue>
    </source>
</reference>
<comment type="caution">
    <text evidence="2">The sequence shown here is derived from an EMBL/GenBank/DDBJ whole genome shotgun (WGS) entry which is preliminary data.</text>
</comment>
<dbReference type="InterPro" id="IPR037056">
    <property type="entry name" value="RNase_H1_N_sf"/>
</dbReference>